<evidence type="ECO:0000313" key="1">
    <source>
        <dbReference type="EMBL" id="PQO47340.1"/>
    </source>
</evidence>
<evidence type="ECO:0000313" key="2">
    <source>
        <dbReference type="Proteomes" id="UP000237819"/>
    </source>
</evidence>
<dbReference type="Proteomes" id="UP000237819">
    <property type="component" value="Unassembled WGS sequence"/>
</dbReference>
<proteinExistence type="predicted"/>
<accession>A0A2S8GSE2</accession>
<dbReference type="OrthoDB" id="6852880at2"/>
<comment type="caution">
    <text evidence="1">The sequence shown here is derived from an EMBL/GenBank/DDBJ whole genome shotgun (WGS) entry which is preliminary data.</text>
</comment>
<gene>
    <name evidence="1" type="ORF">C5Y93_04680</name>
</gene>
<reference evidence="1 2" key="1">
    <citation type="submission" date="2018-02" db="EMBL/GenBank/DDBJ databases">
        <title>Comparative genomes isolates from brazilian mangrove.</title>
        <authorList>
            <person name="Araujo J.E."/>
            <person name="Taketani R.G."/>
            <person name="Silva M.C.P."/>
            <person name="Loureco M.V."/>
            <person name="Andreote F.D."/>
        </authorList>
    </citation>
    <scope>NUCLEOTIDE SEQUENCE [LARGE SCALE GENOMIC DNA]</scope>
    <source>
        <strain evidence="1 2">Nap-Phe MGV</strain>
    </source>
</reference>
<dbReference type="EMBL" id="PUHZ01000005">
    <property type="protein sequence ID" value="PQO47340.1"/>
    <property type="molecule type" value="Genomic_DNA"/>
</dbReference>
<dbReference type="RefSeq" id="WP_105334231.1">
    <property type="nucleotide sequence ID" value="NZ_PUHZ01000005.1"/>
</dbReference>
<protein>
    <submittedName>
        <fullName evidence="1">Uncharacterized protein</fullName>
    </submittedName>
</protein>
<sequence length="277" mass="31197">MATAIEAMVKLHREWLENNGAKILGRESEYLQQDIEEGTPAAFQQIPDSLYGLATHYGILGIVELIDGQMSGWNHVSMAIDFRGWELKICAELYRRVGSAPNLTNQVSPAACLACVSEKWGGMAKSILREIDRDQESVDQAYWKSRRFEPFVAECCSIRDGREPSNDNLEPPYDAVVQKWNDDRALVHALEQVCEYHCANMDDVGGDWDPEFKHPPFDLLPCEVMLVRRIRKELGLSIPEVPHPLVTLLSPPDVISSAGEDHELIAKLSRAYDQCFA</sequence>
<organism evidence="1 2">
    <name type="scientific">Blastopirellula marina</name>
    <dbReference type="NCBI Taxonomy" id="124"/>
    <lineage>
        <taxon>Bacteria</taxon>
        <taxon>Pseudomonadati</taxon>
        <taxon>Planctomycetota</taxon>
        <taxon>Planctomycetia</taxon>
        <taxon>Pirellulales</taxon>
        <taxon>Pirellulaceae</taxon>
        <taxon>Blastopirellula</taxon>
    </lineage>
</organism>
<dbReference type="AlphaFoldDB" id="A0A2S8GSE2"/>
<name>A0A2S8GSE2_9BACT</name>